<dbReference type="InterPro" id="IPR049056">
    <property type="entry name" value="NAD_Glu_DH_HM3"/>
</dbReference>
<dbReference type="Pfam" id="PF21078">
    <property type="entry name" value="GDH_HM3"/>
    <property type="match status" value="1"/>
</dbReference>
<dbReference type="eggNOG" id="COG2902">
    <property type="taxonomic scope" value="Bacteria"/>
</dbReference>
<dbReference type="Proteomes" id="UP000054537">
    <property type="component" value="Unassembled WGS sequence"/>
</dbReference>
<dbReference type="PANTHER" id="PTHR43403">
    <property type="entry name" value="NAD-SPECIFIC GLUTAMATE DEHYDROGENASE"/>
    <property type="match status" value="1"/>
</dbReference>
<dbReference type="OrthoDB" id="9758052at2"/>
<reference evidence="1 2" key="1">
    <citation type="submission" date="2014-10" db="EMBL/GenBank/DDBJ databases">
        <title>Draft genome sequence of Actinoplanes utahensis NRRL 12052.</title>
        <authorList>
            <person name="Velasco-Bucheli B."/>
            <person name="del Cerro C."/>
            <person name="Hormigo D."/>
            <person name="Garcia J.L."/>
            <person name="Acebal C."/>
            <person name="Arroyo M."/>
            <person name="de la Mata I."/>
        </authorList>
    </citation>
    <scope>NUCLEOTIDE SEQUENCE [LARGE SCALE GENOMIC DNA]</scope>
    <source>
        <strain evidence="1 2">NRRL 12052</strain>
    </source>
</reference>
<protein>
    <submittedName>
        <fullName evidence="1">Uncharacterized protein</fullName>
    </submittedName>
</protein>
<dbReference type="STRING" id="1869.MB27_31985"/>
<dbReference type="PANTHER" id="PTHR43403:SF1">
    <property type="entry name" value="NAD-SPECIFIC GLUTAMATE DEHYDROGENASE"/>
    <property type="match status" value="1"/>
</dbReference>
<keyword evidence="2" id="KW-1185">Reference proteome</keyword>
<evidence type="ECO:0000313" key="1">
    <source>
        <dbReference type="EMBL" id="KHD73902.1"/>
    </source>
</evidence>
<dbReference type="RefSeq" id="WP_043530915.1">
    <property type="nucleotide sequence ID" value="NZ_JRTT01000110.1"/>
</dbReference>
<dbReference type="InterPro" id="IPR007780">
    <property type="entry name" value="NAD_Glu_DH_bac"/>
</dbReference>
<evidence type="ECO:0000313" key="2">
    <source>
        <dbReference type="Proteomes" id="UP000054537"/>
    </source>
</evidence>
<gene>
    <name evidence="1" type="ORF">MB27_31985</name>
</gene>
<organism evidence="1 2">
    <name type="scientific">Actinoplanes utahensis</name>
    <dbReference type="NCBI Taxonomy" id="1869"/>
    <lineage>
        <taxon>Bacteria</taxon>
        <taxon>Bacillati</taxon>
        <taxon>Actinomycetota</taxon>
        <taxon>Actinomycetes</taxon>
        <taxon>Micromonosporales</taxon>
        <taxon>Micromonosporaceae</taxon>
        <taxon>Actinoplanes</taxon>
    </lineage>
</organism>
<dbReference type="AlphaFoldDB" id="A0A0A6X1D2"/>
<feature type="non-terminal residue" evidence="1">
    <location>
        <position position="119"/>
    </location>
</feature>
<accession>A0A0A6X1D2</accession>
<name>A0A0A6X1D2_ACTUT</name>
<comment type="caution">
    <text evidence="1">The sequence shown here is derived from an EMBL/GenBank/DDBJ whole genome shotgun (WGS) entry which is preliminary data.</text>
</comment>
<dbReference type="GO" id="GO:0004352">
    <property type="term" value="F:glutamate dehydrogenase (NAD+) activity"/>
    <property type="evidence" value="ECO:0007669"/>
    <property type="project" value="InterPro"/>
</dbReference>
<dbReference type="GO" id="GO:0006538">
    <property type="term" value="P:L-glutamate catabolic process"/>
    <property type="evidence" value="ECO:0007669"/>
    <property type="project" value="InterPro"/>
</dbReference>
<proteinExistence type="predicted"/>
<feature type="non-terminal residue" evidence="1">
    <location>
        <position position="1"/>
    </location>
</feature>
<sequence length="119" mass="13593">IHLYDFGLLPPEGHRELAEVRPQVENAFAAAWRGEAEVDGFNELVLLAGLTWRQVVVLRAYAKYLRQTGNVFSQRYLESTFTAYPEIAVLLVKLFETRFSPALQVGEVERARRAAEIRD</sequence>
<dbReference type="EMBL" id="JRTT01000110">
    <property type="protein sequence ID" value="KHD73902.1"/>
    <property type="molecule type" value="Genomic_DNA"/>
</dbReference>
<dbReference type="GO" id="GO:0004069">
    <property type="term" value="F:L-aspartate:2-oxoglutarate aminotransferase activity"/>
    <property type="evidence" value="ECO:0007669"/>
    <property type="project" value="InterPro"/>
</dbReference>